<sequence length="248" mass="27838">MSCFSETFPVRWHETGRDERLQVATAVQYLGHAAGLHAEQLGFSLEALGEWGITWVLARMKVSFQSRPRRGETLVLDTWPYGGERMLFRRDYRIRTASGDPVLTASSWWVVFGLESRKVEPLPQFMKERFAAFTEPALDGAEVRIPVLKDPSAGPEFRARLSDIDWNGHVNNGRFVDFVLEDAFGRGRTEDGLQGLEIAFRAEAVLNDTLQAFSEPEGESGLLHSIRRCADGQELVRARTLWGPGGSL</sequence>
<evidence type="ECO:0000256" key="3">
    <source>
        <dbReference type="ARBA" id="ARBA00022801"/>
    </source>
</evidence>
<proteinExistence type="inferred from homology"/>
<feature type="domain" description="Acyl-ACP thioesterase N-terminal hotdog" evidence="8">
    <location>
        <begin position="3"/>
        <end position="123"/>
    </location>
</feature>
<protein>
    <recommendedName>
        <fullName evidence="12">Acyl-ACP thioesterase</fullName>
    </recommendedName>
</protein>
<dbReference type="InterPro" id="IPR049427">
    <property type="entry name" value="Acyl-ACP_TE_C"/>
</dbReference>
<evidence type="ECO:0000256" key="1">
    <source>
        <dbReference type="ARBA" id="ARBA00006500"/>
    </source>
</evidence>
<evidence type="ECO:0000256" key="6">
    <source>
        <dbReference type="ARBA" id="ARBA00023098"/>
    </source>
</evidence>
<evidence type="ECO:0000313" key="11">
    <source>
        <dbReference type="Proteomes" id="UP000631034"/>
    </source>
</evidence>
<keyword evidence="11" id="KW-1185">Reference proteome</keyword>
<dbReference type="PANTHER" id="PTHR31727:SF6">
    <property type="entry name" value="OLEOYL-ACYL CARRIER PROTEIN THIOESTERASE 1, CHLOROPLASTIC"/>
    <property type="match status" value="1"/>
</dbReference>
<keyword evidence="5" id="KW-0809">Transit peptide</keyword>
<keyword evidence="3" id="KW-0378">Hydrolase</keyword>
<comment type="caution">
    <text evidence="10">The sequence shown here is derived from an EMBL/GenBank/DDBJ whole genome shotgun (WGS) entry which is preliminary data.</text>
</comment>
<accession>A0A8J6YUE9</accession>
<evidence type="ECO:0000256" key="2">
    <source>
        <dbReference type="ARBA" id="ARBA00022516"/>
    </source>
</evidence>
<dbReference type="Pfam" id="PF20791">
    <property type="entry name" value="Acyl-ACP_TE_C"/>
    <property type="match status" value="1"/>
</dbReference>
<dbReference type="AlphaFoldDB" id="A0A8J6YUE9"/>
<dbReference type="SUPFAM" id="SSF54637">
    <property type="entry name" value="Thioesterase/thiol ester dehydrase-isomerase"/>
    <property type="match status" value="2"/>
</dbReference>
<dbReference type="GO" id="GO:0016297">
    <property type="term" value="F:fatty acyl-[ACP] hydrolase activity"/>
    <property type="evidence" value="ECO:0007669"/>
    <property type="project" value="InterPro"/>
</dbReference>
<dbReference type="Gene3D" id="3.10.129.10">
    <property type="entry name" value="Hotdog Thioesterase"/>
    <property type="match status" value="1"/>
</dbReference>
<keyword evidence="2" id="KW-0444">Lipid biosynthesis</keyword>
<keyword evidence="7" id="KW-0275">Fatty acid biosynthesis</keyword>
<evidence type="ECO:0000313" key="10">
    <source>
        <dbReference type="EMBL" id="MBE1236599.1"/>
    </source>
</evidence>
<dbReference type="InterPro" id="IPR002864">
    <property type="entry name" value="Acyl-ACP_thioesterase_NHD"/>
</dbReference>
<keyword evidence="6" id="KW-0443">Lipid metabolism</keyword>
<evidence type="ECO:0008006" key="12">
    <source>
        <dbReference type="Google" id="ProtNLM"/>
    </source>
</evidence>
<keyword evidence="4" id="KW-0276">Fatty acid metabolism</keyword>
<evidence type="ECO:0000256" key="4">
    <source>
        <dbReference type="ARBA" id="ARBA00022832"/>
    </source>
</evidence>
<evidence type="ECO:0000256" key="5">
    <source>
        <dbReference type="ARBA" id="ARBA00022946"/>
    </source>
</evidence>
<dbReference type="InterPro" id="IPR045023">
    <property type="entry name" value="FATA/B"/>
</dbReference>
<dbReference type="RefSeq" id="WP_192533470.1">
    <property type="nucleotide sequence ID" value="NZ_JACZHT010000001.1"/>
</dbReference>
<evidence type="ECO:0000256" key="7">
    <source>
        <dbReference type="ARBA" id="ARBA00023160"/>
    </source>
</evidence>
<dbReference type="Pfam" id="PF01643">
    <property type="entry name" value="Acyl-ACP_TE"/>
    <property type="match status" value="1"/>
</dbReference>
<evidence type="ECO:0000259" key="9">
    <source>
        <dbReference type="Pfam" id="PF20791"/>
    </source>
</evidence>
<dbReference type="GO" id="GO:0000036">
    <property type="term" value="F:acyl carrier activity"/>
    <property type="evidence" value="ECO:0007669"/>
    <property type="project" value="TreeGrafter"/>
</dbReference>
<evidence type="ECO:0000259" key="8">
    <source>
        <dbReference type="Pfam" id="PF01643"/>
    </source>
</evidence>
<dbReference type="PANTHER" id="PTHR31727">
    <property type="entry name" value="OLEOYL-ACYL CARRIER PROTEIN THIOESTERASE 1, CHLOROPLASTIC"/>
    <property type="match status" value="1"/>
</dbReference>
<comment type="similarity">
    <text evidence="1">Belongs to the acyl-ACP thioesterase family.</text>
</comment>
<reference evidence="10" key="1">
    <citation type="submission" date="2020-10" db="EMBL/GenBank/DDBJ databases">
        <title>Genome sequence of the unusual species of purple photosynthetic bacteria, Phaeovibrio sulfidiphilus DSM 23193, type strain.</title>
        <authorList>
            <person name="Kyndt J.A."/>
            <person name="Meyer T.E."/>
        </authorList>
    </citation>
    <scope>NUCLEOTIDE SEQUENCE</scope>
    <source>
        <strain evidence="10">DSM 23193</strain>
    </source>
</reference>
<organism evidence="10 11">
    <name type="scientific">Phaeovibrio sulfidiphilus</name>
    <dbReference type="NCBI Taxonomy" id="1220600"/>
    <lineage>
        <taxon>Bacteria</taxon>
        <taxon>Pseudomonadati</taxon>
        <taxon>Pseudomonadota</taxon>
        <taxon>Alphaproteobacteria</taxon>
        <taxon>Rhodospirillales</taxon>
        <taxon>Rhodospirillaceae</taxon>
        <taxon>Phaeovibrio</taxon>
    </lineage>
</organism>
<gene>
    <name evidence="10" type="ORF">IHV25_02890</name>
</gene>
<dbReference type="EMBL" id="JACZHT010000001">
    <property type="protein sequence ID" value="MBE1236599.1"/>
    <property type="molecule type" value="Genomic_DNA"/>
</dbReference>
<dbReference type="Proteomes" id="UP000631034">
    <property type="component" value="Unassembled WGS sequence"/>
</dbReference>
<name>A0A8J6YUE9_9PROT</name>
<dbReference type="CDD" id="cd00586">
    <property type="entry name" value="4HBT"/>
    <property type="match status" value="1"/>
</dbReference>
<feature type="domain" description="Acyl-ACP thioesterase-like C-terminal" evidence="9">
    <location>
        <begin position="155"/>
        <end position="242"/>
    </location>
</feature>
<dbReference type="InterPro" id="IPR029069">
    <property type="entry name" value="HotDog_dom_sf"/>
</dbReference>